<sequence length="511" mass="55518">MQRFLPAHPANRLALFLALLSLATLLLYRPAKDGDFQEYALMTIALANHASPDIRLADVAVADRLSPEPGFVALHERLRSGMQRAESMPFPGIVRGKDVGYYAIHFFGYSALAALPYKLIEIAGGQPFKAYQLVNLAALVILAVAMFRLTGSAGRTIFAIVFFMLSGGVLYANWASTEFFTACCLLAGLLFVLLGRPYAGALLAGAGAMQNPPLVFFSVFAPLIRICYVYAHERVSAAAAIRKVVNRHTVLASILQAAMALAPFLYNLAVFGIPSQIAAMSTSRDLITPARLLSFYFDLNQGVIIGFPVVLAMVAVQLVSKDGRRWLPHAFAAILFSLALALPSLSTINWNSGANGMMRYAFWGGMPLLYLALAWMQRVPRWPSVLLAAILLVQLGAMTHARSYVYIEFSPAARAMLRLFPTLYAPEPEIFMERVLHIDGAIHKYAVATYGLPGRPVKSVFDPGSEAAHIQLCGPGARVALPDGGPRFPGGWRYADGKPDCTHGPAPRDHP</sequence>
<feature type="transmembrane region" description="Helical" evidence="1">
    <location>
        <begin position="179"/>
        <end position="199"/>
    </location>
</feature>
<feature type="transmembrane region" description="Helical" evidence="1">
    <location>
        <begin position="214"/>
        <end position="231"/>
    </location>
</feature>
<evidence type="ECO:0000256" key="1">
    <source>
        <dbReference type="SAM" id="Phobius"/>
    </source>
</evidence>
<feature type="transmembrane region" description="Helical" evidence="1">
    <location>
        <begin position="129"/>
        <end position="147"/>
    </location>
</feature>
<protein>
    <recommendedName>
        <fullName evidence="4">Glycosyltransferase RgtA/B/C/D-like domain-containing protein</fullName>
    </recommendedName>
</protein>
<name>A0A7Y2JVJ6_9BURK</name>
<comment type="caution">
    <text evidence="2">The sequence shown here is derived from an EMBL/GenBank/DDBJ whole genome shotgun (WGS) entry which is preliminary data.</text>
</comment>
<dbReference type="RefSeq" id="WP_171079943.1">
    <property type="nucleotide sequence ID" value="NZ_JABAIV010000001.1"/>
</dbReference>
<feature type="transmembrane region" description="Helical" evidence="1">
    <location>
        <begin position="382"/>
        <end position="401"/>
    </location>
</feature>
<keyword evidence="3" id="KW-1185">Reference proteome</keyword>
<reference evidence="2 3" key="1">
    <citation type="submission" date="2020-04" db="EMBL/GenBank/DDBJ databases">
        <title>Massilia sp. nov., a cold adapted bacteria isolated from Arctic soil.</title>
        <authorList>
            <person name="Son J."/>
            <person name="Ka J.-O."/>
        </authorList>
    </citation>
    <scope>NUCLEOTIDE SEQUENCE [LARGE SCALE GENOMIC DNA]</scope>
    <source>
        <strain evidence="2 3">ML15P13</strain>
    </source>
</reference>
<evidence type="ECO:0000313" key="2">
    <source>
        <dbReference type="EMBL" id="NNG21473.1"/>
    </source>
</evidence>
<evidence type="ECO:0008006" key="4">
    <source>
        <dbReference type="Google" id="ProtNLM"/>
    </source>
</evidence>
<organism evidence="2 3">
    <name type="scientific">Telluria aromaticivorans</name>
    <dbReference type="NCBI Taxonomy" id="2725995"/>
    <lineage>
        <taxon>Bacteria</taxon>
        <taxon>Pseudomonadati</taxon>
        <taxon>Pseudomonadota</taxon>
        <taxon>Betaproteobacteria</taxon>
        <taxon>Burkholderiales</taxon>
        <taxon>Oxalobacteraceae</taxon>
        <taxon>Telluria group</taxon>
        <taxon>Telluria</taxon>
    </lineage>
</organism>
<gene>
    <name evidence="2" type="ORF">HGB41_00445</name>
</gene>
<keyword evidence="1" id="KW-0812">Transmembrane</keyword>
<keyword evidence="1" id="KW-1133">Transmembrane helix</keyword>
<proteinExistence type="predicted"/>
<feature type="transmembrane region" description="Helical" evidence="1">
    <location>
        <begin position="326"/>
        <end position="345"/>
    </location>
</feature>
<feature type="transmembrane region" description="Helical" evidence="1">
    <location>
        <begin position="357"/>
        <end position="375"/>
    </location>
</feature>
<dbReference type="Proteomes" id="UP000533905">
    <property type="component" value="Unassembled WGS sequence"/>
</dbReference>
<feature type="transmembrane region" description="Helical" evidence="1">
    <location>
        <begin position="251"/>
        <end position="273"/>
    </location>
</feature>
<dbReference type="AlphaFoldDB" id="A0A7Y2JVJ6"/>
<feature type="transmembrane region" description="Helical" evidence="1">
    <location>
        <begin position="99"/>
        <end position="117"/>
    </location>
</feature>
<keyword evidence="1" id="KW-0472">Membrane</keyword>
<feature type="transmembrane region" description="Helical" evidence="1">
    <location>
        <begin position="293"/>
        <end position="319"/>
    </location>
</feature>
<feature type="transmembrane region" description="Helical" evidence="1">
    <location>
        <begin position="153"/>
        <end position="172"/>
    </location>
</feature>
<evidence type="ECO:0000313" key="3">
    <source>
        <dbReference type="Proteomes" id="UP000533905"/>
    </source>
</evidence>
<dbReference type="EMBL" id="JABAIV010000001">
    <property type="protein sequence ID" value="NNG21473.1"/>
    <property type="molecule type" value="Genomic_DNA"/>
</dbReference>
<accession>A0A7Y2JVJ6</accession>